<dbReference type="SMART" id="SM00320">
    <property type="entry name" value="WD40"/>
    <property type="match status" value="13"/>
</dbReference>
<dbReference type="PROSITE" id="PS50943">
    <property type="entry name" value="HTH_CROC1"/>
    <property type="match status" value="1"/>
</dbReference>
<dbReference type="PRINTS" id="PR00320">
    <property type="entry name" value="GPROTEINBRPT"/>
</dbReference>
<feature type="repeat" description="WD" evidence="3">
    <location>
        <begin position="1259"/>
        <end position="1293"/>
    </location>
</feature>
<reference evidence="6 7" key="1">
    <citation type="journal article" date="2015" name="Antonie Van Leeuwenhoek">
        <title>Streptomyces klenkii sp. nov., isolated from deep marine sediment.</title>
        <authorList>
            <person name="Veyisoglu A."/>
            <person name="Sahin N."/>
        </authorList>
    </citation>
    <scope>NUCLEOTIDE SEQUENCE [LARGE SCALE GENOMIC DNA]</scope>
    <source>
        <strain evidence="6 7">KCTC 29202</strain>
    </source>
</reference>
<dbReference type="InterPro" id="IPR036322">
    <property type="entry name" value="WD40_repeat_dom_sf"/>
</dbReference>
<feature type="repeat" description="WD" evidence="3">
    <location>
        <begin position="1090"/>
        <end position="1132"/>
    </location>
</feature>
<evidence type="ECO:0000256" key="3">
    <source>
        <dbReference type="PROSITE-ProRule" id="PRU00221"/>
    </source>
</evidence>
<dbReference type="GO" id="GO:0003677">
    <property type="term" value="F:DNA binding"/>
    <property type="evidence" value="ECO:0007669"/>
    <property type="project" value="InterPro"/>
</dbReference>
<dbReference type="SMART" id="SM00530">
    <property type="entry name" value="HTH_XRE"/>
    <property type="match status" value="1"/>
</dbReference>
<evidence type="ECO:0000313" key="7">
    <source>
        <dbReference type="Proteomes" id="UP000270343"/>
    </source>
</evidence>
<dbReference type="PROSITE" id="PS50082">
    <property type="entry name" value="WD_REPEATS_2"/>
    <property type="match status" value="11"/>
</dbReference>
<feature type="repeat" description="WD" evidence="3">
    <location>
        <begin position="1047"/>
        <end position="1078"/>
    </location>
</feature>
<dbReference type="EMBL" id="RBAM01000009">
    <property type="protein sequence ID" value="RKN69888.1"/>
    <property type="molecule type" value="Genomic_DNA"/>
</dbReference>
<dbReference type="SUPFAM" id="SSF47413">
    <property type="entry name" value="lambda repressor-like DNA-binding domains"/>
    <property type="match status" value="1"/>
</dbReference>
<keyword evidence="7" id="KW-1185">Reference proteome</keyword>
<dbReference type="InterPro" id="IPR001387">
    <property type="entry name" value="Cro/C1-type_HTH"/>
</dbReference>
<dbReference type="InterPro" id="IPR011044">
    <property type="entry name" value="Quino_amine_DH_bsu"/>
</dbReference>
<feature type="repeat" description="WD" evidence="3">
    <location>
        <begin position="1176"/>
        <end position="1216"/>
    </location>
</feature>
<dbReference type="InterPro" id="IPR050349">
    <property type="entry name" value="WD_LIS1/nudF_dynein_reg"/>
</dbReference>
<dbReference type="InterPro" id="IPR011047">
    <property type="entry name" value="Quinoprotein_ADH-like_sf"/>
</dbReference>
<dbReference type="InterPro" id="IPR001680">
    <property type="entry name" value="WD40_rpt"/>
</dbReference>
<dbReference type="Pfam" id="PF13560">
    <property type="entry name" value="HTH_31"/>
    <property type="match status" value="1"/>
</dbReference>
<dbReference type="SUPFAM" id="SSF52540">
    <property type="entry name" value="P-loop containing nucleoside triphosphate hydrolases"/>
    <property type="match status" value="1"/>
</dbReference>
<feature type="region of interest" description="Disordered" evidence="4">
    <location>
        <begin position="1"/>
        <end position="47"/>
    </location>
</feature>
<dbReference type="Proteomes" id="UP000270343">
    <property type="component" value="Unassembled WGS sequence"/>
</dbReference>
<dbReference type="Gene3D" id="1.10.260.40">
    <property type="entry name" value="lambda repressor-like DNA-binding domains"/>
    <property type="match status" value="1"/>
</dbReference>
<dbReference type="CDD" id="cd00093">
    <property type="entry name" value="HTH_XRE"/>
    <property type="match status" value="1"/>
</dbReference>
<dbReference type="InterPro" id="IPR015943">
    <property type="entry name" value="WD40/YVTN_repeat-like_dom_sf"/>
</dbReference>
<dbReference type="Pfam" id="PF12894">
    <property type="entry name" value="ANAPC4_WD40"/>
    <property type="match status" value="1"/>
</dbReference>
<evidence type="ECO:0000259" key="5">
    <source>
        <dbReference type="PROSITE" id="PS50943"/>
    </source>
</evidence>
<sequence length="1328" mass="139488">MQAWSEGNDLPAGTDGKTEDGERKGVGTVHPRGDDRGQGGPSPSLAAAPGEELRRLRQQRGMSLAGLSRLVHYTKGYLSRVETGEKPMTPEVARRCEEVLGAGGALTRLVPEPDGGRRTARSGLLEVCPYRGLAAFDAADAGWFFGRDRATAALVRQLTERLDGSGPVAVVAASGTGKTSLLRAGLVPELRRGVLPVPGSSRWPVVTMHPGEQPVGELLSRLADASGADRDHLRRALAGGGAEALARAAHAALNRRPRQAGRRPGGTGPGGAGPDSAAAPKRAVLVVDQFEEVFTLCPDARERADFIRAVHALATIPEHAGGRGGSAALVVLGMRADFYGKCLAFPELAAALRTGQLPLEPMRAQELREAVVRPAQAVGLELEPGLAELILRDLGAGGDGLGENGGKDGGLYEPGALPLLSHALLATWQRRRGRLLTVEGYQQTGGIAGAVAATAERAYGRLSPGCRGAARAVLLQLVRVDQDGRSARRRVSQERLSRDLGGQAGAALEVVEAFTRARLLSVDADRVTLAHEAVLRAWPRLHGWIEADAAALHGLQQLSAAAGQWEAEGRDPALLPRGSRLAAAREVAGHPPAPVGRAERAFLDAATALAAAEREAERRRAGRLRRLLVSLAVLLVLTLAGGATSVHQSLRAEAERHVAHSQELAFRAVAGGAPRPEVAMLLATGAWRDAHTAAAASAVLSTQALPYAGRLTGHRERALAVAWLPGGKRLLSAGADATVREWDAGTHRQAAVTGTGSAVRALAAARVRGTVAWGDEAGAVTLQDRAGGHTAPLALPAASRHSGAVRGVALSDRGELLASAGEDGTVRLTHLDGGRPRTEVRDAGLGLLYAVAVSGDGRQVAASGRDGRVWLLDVPGNRARVVGTREFGRVRALAFSPDGRRLATGEWQDRIGLWDTRTGRREASLEGPSDSVFGVAFSPDGRQLAAASQDDTAGIWDIAERRRIAQLASHIGPVHAIAYSPDGRTLATSGEDGSVRLWTPQAAVTTPLPGSAWQDGALSPDRSLLAVAGRDGTVRLLRTADRGLRTVTAGQEPVRAVAFSPDGALFAAGDEQGTTTVWRTADPRRPVHRWRAHDRAVTSVAFRPGDAGALATASEDHSAKVWRLAGDGALAEQSLLGHDDAVYRVLFLDRATLATGSLDNTARIWRLSDGRELRRLAEHEDTVLGLAADRHGMLATAGRDHTVKLWDPASSRSLRTLAGHTGPVTSVAFNPAGTRLVSTGRDNTVRIWDPATGRPLLTLTGHTGRVRSAAFLGDGGPVVSVAEDGTVRWWDLDVPGVLARTCRALGSATGRPLWERLLPDVPYAPGCP</sequence>
<dbReference type="InterPro" id="IPR020472">
    <property type="entry name" value="WD40_PAC1"/>
</dbReference>
<evidence type="ECO:0000313" key="6">
    <source>
        <dbReference type="EMBL" id="RKN69888.1"/>
    </source>
</evidence>
<comment type="caution">
    <text evidence="6">The sequence shown here is derived from an EMBL/GenBank/DDBJ whole genome shotgun (WGS) entry which is preliminary data.</text>
</comment>
<dbReference type="Gene3D" id="2.130.10.10">
    <property type="entry name" value="YVTN repeat-like/Quinoprotein amine dehydrogenase"/>
    <property type="match status" value="4"/>
</dbReference>
<dbReference type="CDD" id="cd00200">
    <property type="entry name" value="WD40"/>
    <property type="match status" value="2"/>
</dbReference>
<gene>
    <name evidence="6" type="ORF">D7231_22845</name>
</gene>
<name>A0A3B0BBN4_9ACTN</name>
<feature type="domain" description="HTH cro/C1-type" evidence="5">
    <location>
        <begin position="53"/>
        <end position="106"/>
    </location>
</feature>
<dbReference type="SUPFAM" id="SSF50969">
    <property type="entry name" value="YVTN repeat-like/Quinoprotein amine dehydrogenase"/>
    <property type="match status" value="1"/>
</dbReference>
<protein>
    <submittedName>
        <fullName evidence="6">Helix-turn-helix domain-containing protein</fullName>
    </submittedName>
</protein>
<dbReference type="Pfam" id="PF00400">
    <property type="entry name" value="WD40"/>
    <property type="match status" value="9"/>
</dbReference>
<evidence type="ECO:0000256" key="4">
    <source>
        <dbReference type="SAM" id="MobiDB-lite"/>
    </source>
</evidence>
<dbReference type="InterPro" id="IPR049052">
    <property type="entry name" value="nSTAND1"/>
</dbReference>
<feature type="repeat" description="WD" evidence="3">
    <location>
        <begin position="925"/>
        <end position="966"/>
    </location>
</feature>
<feature type="compositionally biased region" description="Basic and acidic residues" evidence="4">
    <location>
        <begin position="16"/>
        <end position="37"/>
    </location>
</feature>
<keyword evidence="2" id="KW-0677">Repeat</keyword>
<dbReference type="PANTHER" id="PTHR44129">
    <property type="entry name" value="WD REPEAT-CONTAINING PROTEIN POP1"/>
    <property type="match status" value="1"/>
</dbReference>
<feature type="region of interest" description="Disordered" evidence="4">
    <location>
        <begin position="251"/>
        <end position="277"/>
    </location>
</feature>
<dbReference type="PROSITE" id="PS00678">
    <property type="entry name" value="WD_REPEATS_1"/>
    <property type="match status" value="1"/>
</dbReference>
<dbReference type="InterPro" id="IPR027417">
    <property type="entry name" value="P-loop_NTPase"/>
</dbReference>
<evidence type="ECO:0000256" key="2">
    <source>
        <dbReference type="ARBA" id="ARBA00022737"/>
    </source>
</evidence>
<dbReference type="InterPro" id="IPR010982">
    <property type="entry name" value="Lambda_DNA-bd_dom_sf"/>
</dbReference>
<dbReference type="SUPFAM" id="SSF50978">
    <property type="entry name" value="WD40 repeat-like"/>
    <property type="match status" value="1"/>
</dbReference>
<accession>A0A3B0BBN4</accession>
<feature type="repeat" description="WD" evidence="3">
    <location>
        <begin position="711"/>
        <end position="752"/>
    </location>
</feature>
<feature type="compositionally biased region" description="Gly residues" evidence="4">
    <location>
        <begin position="263"/>
        <end position="273"/>
    </location>
</feature>
<proteinExistence type="predicted"/>
<dbReference type="SUPFAM" id="SSF50998">
    <property type="entry name" value="Quinoprotein alcohol dehydrogenase-like"/>
    <property type="match status" value="1"/>
</dbReference>
<feature type="repeat" description="WD" evidence="3">
    <location>
        <begin position="890"/>
        <end position="924"/>
    </location>
</feature>
<dbReference type="Pfam" id="PF20703">
    <property type="entry name" value="nSTAND1"/>
    <property type="match status" value="1"/>
</dbReference>
<feature type="repeat" description="WD" evidence="3">
    <location>
        <begin position="967"/>
        <end position="998"/>
    </location>
</feature>
<dbReference type="PROSITE" id="PS50294">
    <property type="entry name" value="WD_REPEATS_REGION"/>
    <property type="match status" value="8"/>
</dbReference>
<feature type="repeat" description="WD" evidence="3">
    <location>
        <begin position="1135"/>
        <end position="1175"/>
    </location>
</feature>
<dbReference type="InterPro" id="IPR024977">
    <property type="entry name" value="Apc4-like_WD40_dom"/>
</dbReference>
<keyword evidence="1 3" id="KW-0853">WD repeat</keyword>
<feature type="repeat" description="WD" evidence="3">
    <location>
        <begin position="1217"/>
        <end position="1258"/>
    </location>
</feature>
<feature type="repeat" description="WD" evidence="3">
    <location>
        <begin position="798"/>
        <end position="839"/>
    </location>
</feature>
<organism evidence="6 7">
    <name type="scientific">Streptomyces klenkii</name>
    <dbReference type="NCBI Taxonomy" id="1420899"/>
    <lineage>
        <taxon>Bacteria</taxon>
        <taxon>Bacillati</taxon>
        <taxon>Actinomycetota</taxon>
        <taxon>Actinomycetes</taxon>
        <taxon>Kitasatosporales</taxon>
        <taxon>Streptomycetaceae</taxon>
        <taxon>Streptomyces</taxon>
    </lineage>
</organism>
<evidence type="ECO:0000256" key="1">
    <source>
        <dbReference type="ARBA" id="ARBA00022574"/>
    </source>
</evidence>
<dbReference type="InterPro" id="IPR019775">
    <property type="entry name" value="WD40_repeat_CS"/>
</dbReference>